<reference evidence="1 2" key="1">
    <citation type="submission" date="2015-09" db="EMBL/GenBank/DDBJ databases">
        <authorList>
            <consortium name="Pathogen Informatics"/>
        </authorList>
    </citation>
    <scope>NUCLEOTIDE SEQUENCE [LARGE SCALE GENOMIC DNA]</scope>
    <source>
        <strain evidence="1 2">2789STDY5834899</strain>
    </source>
</reference>
<dbReference type="Proteomes" id="UP000095576">
    <property type="component" value="Unassembled WGS sequence"/>
</dbReference>
<accession>A0A139L0J9</accession>
<evidence type="ECO:0000313" key="2">
    <source>
        <dbReference type="Proteomes" id="UP000095576"/>
    </source>
</evidence>
<sequence length="57" mass="6681">MLAEDKHIKRLKQQLDKDSITVLKWYTNILGLDTFIEIAQLLDVDAQKLIRTLRVSK</sequence>
<evidence type="ECO:0000313" key="1">
    <source>
        <dbReference type="EMBL" id="CUP92575.1"/>
    </source>
</evidence>
<protein>
    <submittedName>
        <fullName evidence="1">Helix-turn-helix domain-containing protein</fullName>
    </submittedName>
</protein>
<gene>
    <name evidence="1" type="ORF">ERS852511_03678</name>
</gene>
<dbReference type="PATRIC" id="fig|818.29.peg.240"/>
<dbReference type="Gene3D" id="1.10.260.40">
    <property type="entry name" value="lambda repressor-like DNA-binding domains"/>
    <property type="match status" value="1"/>
</dbReference>
<dbReference type="GO" id="GO:0003677">
    <property type="term" value="F:DNA binding"/>
    <property type="evidence" value="ECO:0007669"/>
    <property type="project" value="InterPro"/>
</dbReference>
<proteinExistence type="predicted"/>
<name>A0A139L0J9_BACT4</name>
<dbReference type="EMBL" id="CZAP01000016">
    <property type="protein sequence ID" value="CUP92575.1"/>
    <property type="molecule type" value="Genomic_DNA"/>
</dbReference>
<dbReference type="InterPro" id="IPR010982">
    <property type="entry name" value="Lambda_DNA-bd_dom_sf"/>
</dbReference>
<dbReference type="RefSeq" id="WP_155520083.1">
    <property type="nucleotide sequence ID" value="NZ_CP075193.1"/>
</dbReference>
<organism evidence="1 2">
    <name type="scientific">Bacteroides thetaiotaomicron</name>
    <dbReference type="NCBI Taxonomy" id="818"/>
    <lineage>
        <taxon>Bacteria</taxon>
        <taxon>Pseudomonadati</taxon>
        <taxon>Bacteroidota</taxon>
        <taxon>Bacteroidia</taxon>
        <taxon>Bacteroidales</taxon>
        <taxon>Bacteroidaceae</taxon>
        <taxon>Bacteroides</taxon>
    </lineage>
</organism>
<dbReference type="AlphaFoldDB" id="A0A139L0J9"/>